<evidence type="ECO:0000313" key="1">
    <source>
        <dbReference type="EMBL" id="GAA2101838.1"/>
    </source>
</evidence>
<dbReference type="RefSeq" id="WP_344534948.1">
    <property type="nucleotide sequence ID" value="NZ_BAAAPE010000028.1"/>
</dbReference>
<proteinExistence type="predicted"/>
<organism evidence="1 2">
    <name type="scientific">Streptomyces albiaxialis</name>
    <dbReference type="NCBI Taxonomy" id="329523"/>
    <lineage>
        <taxon>Bacteria</taxon>
        <taxon>Bacillati</taxon>
        <taxon>Actinomycetota</taxon>
        <taxon>Actinomycetes</taxon>
        <taxon>Kitasatosporales</taxon>
        <taxon>Streptomycetaceae</taxon>
        <taxon>Streptomyces</taxon>
    </lineage>
</organism>
<reference evidence="2" key="1">
    <citation type="journal article" date="2019" name="Int. J. Syst. Evol. Microbiol.">
        <title>The Global Catalogue of Microorganisms (GCM) 10K type strain sequencing project: providing services to taxonomists for standard genome sequencing and annotation.</title>
        <authorList>
            <consortium name="The Broad Institute Genomics Platform"/>
            <consortium name="The Broad Institute Genome Sequencing Center for Infectious Disease"/>
            <person name="Wu L."/>
            <person name="Ma J."/>
        </authorList>
    </citation>
    <scope>NUCLEOTIDE SEQUENCE [LARGE SCALE GENOMIC DNA]</scope>
    <source>
        <strain evidence="2">JCM 15478</strain>
    </source>
</reference>
<accession>A0ABP5IJV0</accession>
<name>A0ABP5IJV0_9ACTN</name>
<sequence>MGDAGDLQVDESTVRTLTKGINSALDELREVGTATDAAQGSGFEEMKLTKKQAGDKALSDAFEGFCEEWEWGVRGLMADADEIAQALGLGAGMTWEEDRYRSTTIKQAAQALSPAANPHTTEDELAEQGYGDAAFGLFD</sequence>
<comment type="caution">
    <text evidence="1">The sequence shown here is derived from an EMBL/GenBank/DDBJ whole genome shotgun (WGS) entry which is preliminary data.</text>
</comment>
<gene>
    <name evidence="1" type="ORF">GCM10009801_75430</name>
</gene>
<dbReference type="EMBL" id="BAAAPE010000028">
    <property type="protein sequence ID" value="GAA2101838.1"/>
    <property type="molecule type" value="Genomic_DNA"/>
</dbReference>
<evidence type="ECO:0000313" key="2">
    <source>
        <dbReference type="Proteomes" id="UP001500016"/>
    </source>
</evidence>
<dbReference type="Proteomes" id="UP001500016">
    <property type="component" value="Unassembled WGS sequence"/>
</dbReference>
<keyword evidence="2" id="KW-1185">Reference proteome</keyword>
<protein>
    <submittedName>
        <fullName evidence="1">Uncharacterized protein</fullName>
    </submittedName>
</protein>